<evidence type="ECO:0000259" key="7">
    <source>
        <dbReference type="Pfam" id="PF00746"/>
    </source>
</evidence>
<keyword evidence="9" id="KW-1185">Reference proteome</keyword>
<dbReference type="Proteomes" id="UP000767334">
    <property type="component" value="Unassembled WGS sequence"/>
</dbReference>
<dbReference type="Gene3D" id="1.20.1270.70">
    <property type="entry name" value="Designed single chain three-helix bundle"/>
    <property type="match status" value="1"/>
</dbReference>
<dbReference type="InterPro" id="IPR019931">
    <property type="entry name" value="LPXTG_anchor"/>
</dbReference>
<feature type="transmembrane region" description="Helical" evidence="6">
    <location>
        <begin position="132"/>
        <end position="150"/>
    </location>
</feature>
<dbReference type="NCBIfam" id="TIGR01167">
    <property type="entry name" value="LPXTG_anchor"/>
    <property type="match status" value="1"/>
</dbReference>
<evidence type="ECO:0000256" key="5">
    <source>
        <dbReference type="SAM" id="MobiDB-lite"/>
    </source>
</evidence>
<keyword evidence="1" id="KW-0134">Cell wall</keyword>
<feature type="domain" description="Gram-positive cocci surface proteins LPxTG" evidence="7">
    <location>
        <begin position="119"/>
        <end position="154"/>
    </location>
</feature>
<reference evidence="8 9" key="1">
    <citation type="journal article" date="2021" name="Sci. Rep.">
        <title>The distribution of antibiotic resistance genes in chicken gut microbiota commensals.</title>
        <authorList>
            <person name="Juricova H."/>
            <person name="Matiasovicova J."/>
            <person name="Kubasova T."/>
            <person name="Cejkova D."/>
            <person name="Rychlik I."/>
        </authorList>
    </citation>
    <scope>NUCLEOTIDE SEQUENCE [LARGE SCALE GENOMIC DNA]</scope>
    <source>
        <strain evidence="8 9">An435</strain>
    </source>
</reference>
<feature type="non-terminal residue" evidence="8">
    <location>
        <position position="154"/>
    </location>
</feature>
<feature type="non-terminal residue" evidence="8">
    <location>
        <position position="1"/>
    </location>
</feature>
<evidence type="ECO:0000313" key="8">
    <source>
        <dbReference type="EMBL" id="MBM6821034.1"/>
    </source>
</evidence>
<feature type="compositionally biased region" description="Low complexity" evidence="5">
    <location>
        <begin position="78"/>
        <end position="123"/>
    </location>
</feature>
<keyword evidence="6" id="KW-0812">Transmembrane</keyword>
<name>A0ABS2FLD8_9CLOT</name>
<keyword evidence="6" id="KW-1133">Transmembrane helix</keyword>
<protein>
    <submittedName>
        <fullName evidence="8">FIVAR domain-containing protein</fullName>
    </submittedName>
</protein>
<accession>A0ABS2FLD8</accession>
<evidence type="ECO:0000256" key="6">
    <source>
        <dbReference type="SAM" id="Phobius"/>
    </source>
</evidence>
<keyword evidence="6" id="KW-0472">Membrane</keyword>
<evidence type="ECO:0000256" key="1">
    <source>
        <dbReference type="ARBA" id="ARBA00022512"/>
    </source>
</evidence>
<evidence type="ECO:0000256" key="3">
    <source>
        <dbReference type="ARBA" id="ARBA00022729"/>
    </source>
</evidence>
<keyword evidence="3" id="KW-0732">Signal</keyword>
<organism evidence="8 9">
    <name type="scientific">Clostridium saudiense</name>
    <dbReference type="NCBI Taxonomy" id="1414720"/>
    <lineage>
        <taxon>Bacteria</taxon>
        <taxon>Bacillati</taxon>
        <taxon>Bacillota</taxon>
        <taxon>Clostridia</taxon>
        <taxon>Eubacteriales</taxon>
        <taxon>Clostridiaceae</taxon>
        <taxon>Clostridium</taxon>
    </lineage>
</organism>
<dbReference type="Pfam" id="PF00746">
    <property type="entry name" value="Gram_pos_anchor"/>
    <property type="match status" value="1"/>
</dbReference>
<feature type="region of interest" description="Disordered" evidence="5">
    <location>
        <begin position="64"/>
        <end position="132"/>
    </location>
</feature>
<dbReference type="RefSeq" id="WP_204572840.1">
    <property type="nucleotide sequence ID" value="NZ_JACJLL010000301.1"/>
</dbReference>
<evidence type="ECO:0000256" key="2">
    <source>
        <dbReference type="ARBA" id="ARBA00022525"/>
    </source>
</evidence>
<keyword evidence="4" id="KW-0572">Peptidoglycan-anchor</keyword>
<evidence type="ECO:0000313" key="9">
    <source>
        <dbReference type="Proteomes" id="UP000767334"/>
    </source>
</evidence>
<dbReference type="Pfam" id="PF07554">
    <property type="entry name" value="FIVAR"/>
    <property type="match status" value="1"/>
</dbReference>
<comment type="caution">
    <text evidence="8">The sequence shown here is derived from an EMBL/GenBank/DDBJ whole genome shotgun (WGS) entry which is preliminary data.</text>
</comment>
<dbReference type="EMBL" id="JACJLL010000301">
    <property type="protein sequence ID" value="MBM6821034.1"/>
    <property type="molecule type" value="Genomic_DNA"/>
</dbReference>
<gene>
    <name evidence="8" type="ORF">H6A19_17170</name>
</gene>
<evidence type="ECO:0000256" key="4">
    <source>
        <dbReference type="ARBA" id="ARBA00023088"/>
    </source>
</evidence>
<sequence length="154" mass="16080">LLRAYLSLRLTPDKSLLEGLIKEVSSIDLSKYTAKSAEIVEKALEDANKVLNNEEATEKEVNTALENLKNAKNSLVASSDSNSNTNSNQNSNSDSNANSNSGNSSTNNNKDSSNSSTGNSTTGKLPQTGTTGVAGTLISGIVTLLCGLGLSRKK</sequence>
<proteinExistence type="predicted"/>
<keyword evidence="2" id="KW-0964">Secreted</keyword>